<dbReference type="CDD" id="cd00170">
    <property type="entry name" value="SEC14"/>
    <property type="match status" value="1"/>
</dbReference>
<gene>
    <name evidence="2" type="ORF">TR114864</name>
</gene>
<dbReference type="EMBL" id="GEEE01018589">
    <property type="protein sequence ID" value="JAP44636.1"/>
    <property type="molecule type" value="Transcribed_RNA"/>
</dbReference>
<dbReference type="Gene3D" id="1.10.8.20">
    <property type="entry name" value="N-terminal domain of phosphatidylinositol transfer protein sec14p"/>
    <property type="match status" value="1"/>
</dbReference>
<dbReference type="SUPFAM" id="SSF46938">
    <property type="entry name" value="CRAL/TRIO N-terminal domain"/>
    <property type="match status" value="1"/>
</dbReference>
<dbReference type="PROSITE" id="PS50191">
    <property type="entry name" value="CRAL_TRIO"/>
    <property type="match status" value="1"/>
</dbReference>
<dbReference type="Pfam" id="PF00650">
    <property type="entry name" value="CRAL_TRIO"/>
    <property type="match status" value="1"/>
</dbReference>
<feature type="non-terminal residue" evidence="2">
    <location>
        <position position="1"/>
    </location>
</feature>
<evidence type="ECO:0000259" key="1">
    <source>
        <dbReference type="PROSITE" id="PS50191"/>
    </source>
</evidence>
<dbReference type="GO" id="GO:0016020">
    <property type="term" value="C:membrane"/>
    <property type="evidence" value="ECO:0007669"/>
    <property type="project" value="TreeGrafter"/>
</dbReference>
<dbReference type="Gene3D" id="3.40.525.10">
    <property type="entry name" value="CRAL-TRIO lipid binding domain"/>
    <property type="match status" value="1"/>
</dbReference>
<dbReference type="InterPro" id="IPR036273">
    <property type="entry name" value="CRAL/TRIO_N_dom_sf"/>
</dbReference>
<name>A0A0X3PBS6_SCHSO</name>
<sequence length="356" mass="41162">NMPGRRSSAGFPCIYMPVTQFTRTVTTAMAYQPLKPDEKLSSLYVKRASKELNEDPKQIAAHLTSLRRWLSSMPHLTCPSDDAFLLAFLRHAKFGHSKALKRIDNFCTFRTSEKEGYPSLFQPDDSDLNSYLRMLDMKTMTPLGFADNGAFCFLVKMANFDVDVISPEKLKQFQQLFNDHLLYDARVQIGGVGMVFDYTGFSMRQSRAMFKPRNTRLETKYYQEAFPVRVNRMVFFNMPSFFDATYKLIEPYLKEKIRSRIMMIQDNLQPAFDAFPGLQKLMPKEYGGFNKSFEEIHAENRQAMIDLFNNRRHIALAVDESQRPETSKNLMRAYGELPAETMGKQGTYVKFGDDEI</sequence>
<evidence type="ECO:0000313" key="2">
    <source>
        <dbReference type="EMBL" id="JAP44636.1"/>
    </source>
</evidence>
<protein>
    <recommendedName>
        <fullName evidence="1">CRAL-TRIO domain-containing protein</fullName>
    </recommendedName>
</protein>
<feature type="domain" description="CRAL-TRIO" evidence="1">
    <location>
        <begin position="128"/>
        <end position="294"/>
    </location>
</feature>
<proteinExistence type="predicted"/>
<dbReference type="PANTHER" id="PTHR10174:SF130">
    <property type="entry name" value="ALPHA-TOCOPHEROL TRANSFER PROTEIN-LIKE"/>
    <property type="match status" value="1"/>
</dbReference>
<dbReference type="GO" id="GO:1902936">
    <property type="term" value="F:phosphatidylinositol bisphosphate binding"/>
    <property type="evidence" value="ECO:0007669"/>
    <property type="project" value="TreeGrafter"/>
</dbReference>
<dbReference type="Gene3D" id="1.20.5.1200">
    <property type="entry name" value="Alpha-tocopherol transfer"/>
    <property type="match status" value="1"/>
</dbReference>
<dbReference type="InterPro" id="IPR036865">
    <property type="entry name" value="CRAL-TRIO_dom_sf"/>
</dbReference>
<reference evidence="2" key="1">
    <citation type="submission" date="2016-01" db="EMBL/GenBank/DDBJ databases">
        <title>Reference transcriptome for the parasite Schistocephalus solidus: insights into the molecular evolution of parasitism.</title>
        <authorList>
            <person name="Hebert F.O."/>
            <person name="Grambauer S."/>
            <person name="Barber I."/>
            <person name="Landry C.R."/>
            <person name="Aubin-Horth N."/>
        </authorList>
    </citation>
    <scope>NUCLEOTIDE SEQUENCE</scope>
</reference>
<dbReference type="AlphaFoldDB" id="A0A0X3PBS6"/>
<accession>A0A0X3PBS6</accession>
<dbReference type="SUPFAM" id="SSF52087">
    <property type="entry name" value="CRAL/TRIO domain"/>
    <property type="match status" value="1"/>
</dbReference>
<dbReference type="InterPro" id="IPR001251">
    <property type="entry name" value="CRAL-TRIO_dom"/>
</dbReference>
<organism evidence="2">
    <name type="scientific">Schistocephalus solidus</name>
    <name type="common">Tapeworm</name>
    <dbReference type="NCBI Taxonomy" id="70667"/>
    <lineage>
        <taxon>Eukaryota</taxon>
        <taxon>Metazoa</taxon>
        <taxon>Spiralia</taxon>
        <taxon>Lophotrochozoa</taxon>
        <taxon>Platyhelminthes</taxon>
        <taxon>Cestoda</taxon>
        <taxon>Eucestoda</taxon>
        <taxon>Diphyllobothriidea</taxon>
        <taxon>Diphyllobothriidae</taxon>
        <taxon>Schistocephalus</taxon>
    </lineage>
</organism>
<dbReference type="PANTHER" id="PTHR10174">
    <property type="entry name" value="ALPHA-TOCOPHEROL TRANSFER PROTEIN-RELATED"/>
    <property type="match status" value="1"/>
</dbReference>